<dbReference type="EMBL" id="JAMRDG010000001">
    <property type="protein sequence ID" value="KAJ3707942.1"/>
    <property type="molecule type" value="Genomic_DNA"/>
</dbReference>
<accession>A0AAD6A1G2</accession>
<dbReference type="GO" id="GO:0043531">
    <property type="term" value="F:ADP binding"/>
    <property type="evidence" value="ECO:0007669"/>
    <property type="project" value="InterPro"/>
</dbReference>
<keyword evidence="3" id="KW-1185">Reference proteome</keyword>
<dbReference type="PANTHER" id="PTHR23155">
    <property type="entry name" value="DISEASE RESISTANCE PROTEIN RP"/>
    <property type="match status" value="1"/>
</dbReference>
<dbReference type="GO" id="GO:0006952">
    <property type="term" value="P:defense response"/>
    <property type="evidence" value="ECO:0007669"/>
    <property type="project" value="InterPro"/>
</dbReference>
<dbReference type="Pfam" id="PF00931">
    <property type="entry name" value="NB-ARC"/>
    <property type="match status" value="1"/>
</dbReference>
<reference evidence="2 3" key="1">
    <citation type="journal article" date="2022" name="Cell">
        <title>Repeat-based holocentromeres influence genome architecture and karyotype evolution.</title>
        <authorList>
            <person name="Hofstatter P.G."/>
            <person name="Thangavel G."/>
            <person name="Lux T."/>
            <person name="Neumann P."/>
            <person name="Vondrak T."/>
            <person name="Novak P."/>
            <person name="Zhang M."/>
            <person name="Costa L."/>
            <person name="Castellani M."/>
            <person name="Scott A."/>
            <person name="Toegelov H."/>
            <person name="Fuchs J."/>
            <person name="Mata-Sucre Y."/>
            <person name="Dias Y."/>
            <person name="Vanzela A.L.L."/>
            <person name="Huettel B."/>
            <person name="Almeida C.C.S."/>
            <person name="Simkova H."/>
            <person name="Souza G."/>
            <person name="Pedrosa-Harand A."/>
            <person name="Macas J."/>
            <person name="Mayer K.F.X."/>
            <person name="Houben A."/>
            <person name="Marques A."/>
        </authorList>
    </citation>
    <scope>NUCLEOTIDE SEQUENCE [LARGE SCALE GENOMIC DNA]</scope>
    <source>
        <strain evidence="2">RhyTen1mFocal</strain>
    </source>
</reference>
<sequence>MATSRDTTSSEPPLVGFEIDKRKILSALLDTSEQKLSIVNLFGGRGVGKTFLAKNIYTSAEVQRHFDVQVWLPGANCHSLEEAEKCTREQLSIEDEADISNFLRGKRYCVVLDDFNYGSRLASLWHSIIERLPDNSNGSRVLVTRDYDIIILPGRSVIDSLPLLQIKVYCRSNKQGLEILLKEAFPKDPLEGCPADTVDALVMECQGLPWPLRFLGGLLSERPWNEVLGRIEAIKAAGKRFVDFAKSYRFLPSHEHRAAFLYFLTFPEDAEIHAKSLAR</sequence>
<dbReference type="Proteomes" id="UP001210211">
    <property type="component" value="Unassembled WGS sequence"/>
</dbReference>
<name>A0AAD6A1G2_9POAL</name>
<proteinExistence type="predicted"/>
<dbReference type="InterPro" id="IPR027417">
    <property type="entry name" value="P-loop_NTPase"/>
</dbReference>
<dbReference type="SUPFAM" id="SSF52540">
    <property type="entry name" value="P-loop containing nucleoside triphosphate hydrolases"/>
    <property type="match status" value="1"/>
</dbReference>
<organism evidence="2 3">
    <name type="scientific">Rhynchospora tenuis</name>
    <dbReference type="NCBI Taxonomy" id="198213"/>
    <lineage>
        <taxon>Eukaryota</taxon>
        <taxon>Viridiplantae</taxon>
        <taxon>Streptophyta</taxon>
        <taxon>Embryophyta</taxon>
        <taxon>Tracheophyta</taxon>
        <taxon>Spermatophyta</taxon>
        <taxon>Magnoliopsida</taxon>
        <taxon>Liliopsida</taxon>
        <taxon>Poales</taxon>
        <taxon>Cyperaceae</taxon>
        <taxon>Cyperoideae</taxon>
        <taxon>Rhynchosporeae</taxon>
        <taxon>Rhynchospora</taxon>
    </lineage>
</organism>
<evidence type="ECO:0000259" key="1">
    <source>
        <dbReference type="Pfam" id="PF00931"/>
    </source>
</evidence>
<evidence type="ECO:0000313" key="3">
    <source>
        <dbReference type="Proteomes" id="UP001210211"/>
    </source>
</evidence>
<protein>
    <recommendedName>
        <fullName evidence="1">NB-ARC domain-containing protein</fullName>
    </recommendedName>
</protein>
<dbReference type="InterPro" id="IPR044974">
    <property type="entry name" value="Disease_R_plants"/>
</dbReference>
<feature type="domain" description="NB-ARC" evidence="1">
    <location>
        <begin position="20"/>
        <end position="149"/>
    </location>
</feature>
<gene>
    <name evidence="2" type="ORF">LUZ61_011647</name>
</gene>
<dbReference type="InterPro" id="IPR002182">
    <property type="entry name" value="NB-ARC"/>
</dbReference>
<evidence type="ECO:0000313" key="2">
    <source>
        <dbReference type="EMBL" id="KAJ3707942.1"/>
    </source>
</evidence>
<comment type="caution">
    <text evidence="2">The sequence shown here is derived from an EMBL/GenBank/DDBJ whole genome shotgun (WGS) entry which is preliminary data.</text>
</comment>
<dbReference type="Gene3D" id="3.40.50.300">
    <property type="entry name" value="P-loop containing nucleotide triphosphate hydrolases"/>
    <property type="match status" value="1"/>
</dbReference>
<dbReference type="PRINTS" id="PR00364">
    <property type="entry name" value="DISEASERSIST"/>
</dbReference>
<dbReference type="PANTHER" id="PTHR23155:SF1205">
    <property type="entry name" value="DISEASE RESISTANCE PROTEIN RPM1"/>
    <property type="match status" value="1"/>
</dbReference>
<dbReference type="AlphaFoldDB" id="A0AAD6A1G2"/>